<dbReference type="InterPro" id="IPR036452">
    <property type="entry name" value="Ribo_hydro-like"/>
</dbReference>
<dbReference type="Gene3D" id="3.90.245.10">
    <property type="entry name" value="Ribonucleoside hydrolase-like"/>
    <property type="match status" value="1"/>
</dbReference>
<accession>A0ABW5FM28</accession>
<dbReference type="RefSeq" id="WP_378260047.1">
    <property type="nucleotide sequence ID" value="NZ_JBHUKR010000002.1"/>
</dbReference>
<dbReference type="PANTHER" id="PTHR12304:SF46">
    <property type="entry name" value="INOSINE-ADENOSINE-GUANOSINE-NUCLEOSIDE HYDROLASE"/>
    <property type="match status" value="1"/>
</dbReference>
<evidence type="ECO:0000313" key="4">
    <source>
        <dbReference type="EMBL" id="MFD2414817.1"/>
    </source>
</evidence>
<dbReference type="InterPro" id="IPR023186">
    <property type="entry name" value="IUNH"/>
</dbReference>
<evidence type="ECO:0000256" key="1">
    <source>
        <dbReference type="ARBA" id="ARBA00022801"/>
    </source>
</evidence>
<dbReference type="EMBL" id="JBHUKR010000002">
    <property type="protein sequence ID" value="MFD2414817.1"/>
    <property type="molecule type" value="Genomic_DNA"/>
</dbReference>
<organism evidence="4 5">
    <name type="scientific">Amycolatopsis pigmentata</name>
    <dbReference type="NCBI Taxonomy" id="450801"/>
    <lineage>
        <taxon>Bacteria</taxon>
        <taxon>Bacillati</taxon>
        <taxon>Actinomycetota</taxon>
        <taxon>Actinomycetes</taxon>
        <taxon>Pseudonocardiales</taxon>
        <taxon>Pseudonocardiaceae</taxon>
        <taxon>Amycolatopsis</taxon>
    </lineage>
</organism>
<keyword evidence="1 4" id="KW-0378">Hydrolase</keyword>
<keyword evidence="5" id="KW-1185">Reference proteome</keyword>
<gene>
    <name evidence="4" type="ORF">ACFSXZ_00550</name>
</gene>
<dbReference type="Pfam" id="PF01156">
    <property type="entry name" value="IU_nuc_hydro"/>
    <property type="match status" value="1"/>
</dbReference>
<evidence type="ECO:0000256" key="2">
    <source>
        <dbReference type="ARBA" id="ARBA00023295"/>
    </source>
</evidence>
<proteinExistence type="predicted"/>
<sequence>MTDELEHLIVDTDGGLDDALALSYLARHRGVNLVAVGSVHGNVHAQAAANNSLRILELSGNTTTPVAIGAEAPLNQPLHLGHPEDPVGALAGIPTRTPSAESAAEQIVRLSRQQPRAHSLLALGPLTNIALALSAEPDLPRLLHRIVIMGGAFAAAGNRTADAESNIWHDPEAADAVLSAGFDCTVVPLDVTRQAVATREWLAALAANPTHLWGQAAAALLQQPGELPPLLLHDPLAAVLALEPALAEFDHYPVRVHLDEHPVRGKTTAEATNGPRPSVAVVKKVDTDAFRDRLLDVFAREPQAL</sequence>
<dbReference type="PANTHER" id="PTHR12304">
    <property type="entry name" value="INOSINE-URIDINE PREFERRING NUCLEOSIDE HYDROLASE"/>
    <property type="match status" value="1"/>
</dbReference>
<evidence type="ECO:0000259" key="3">
    <source>
        <dbReference type="Pfam" id="PF01156"/>
    </source>
</evidence>
<dbReference type="Proteomes" id="UP001597417">
    <property type="component" value="Unassembled WGS sequence"/>
</dbReference>
<protein>
    <submittedName>
        <fullName evidence="4">Nucleoside hydrolase</fullName>
    </submittedName>
</protein>
<keyword evidence="2" id="KW-0326">Glycosidase</keyword>
<dbReference type="InterPro" id="IPR001910">
    <property type="entry name" value="Inosine/uridine_hydrolase_dom"/>
</dbReference>
<evidence type="ECO:0000313" key="5">
    <source>
        <dbReference type="Proteomes" id="UP001597417"/>
    </source>
</evidence>
<reference evidence="5" key="1">
    <citation type="journal article" date="2019" name="Int. J. Syst. Evol. Microbiol.">
        <title>The Global Catalogue of Microorganisms (GCM) 10K type strain sequencing project: providing services to taxonomists for standard genome sequencing and annotation.</title>
        <authorList>
            <consortium name="The Broad Institute Genomics Platform"/>
            <consortium name="The Broad Institute Genome Sequencing Center for Infectious Disease"/>
            <person name="Wu L."/>
            <person name="Ma J."/>
        </authorList>
    </citation>
    <scope>NUCLEOTIDE SEQUENCE [LARGE SCALE GENOMIC DNA]</scope>
    <source>
        <strain evidence="5">CGMCC 4.7645</strain>
    </source>
</reference>
<dbReference type="GO" id="GO:0016787">
    <property type="term" value="F:hydrolase activity"/>
    <property type="evidence" value="ECO:0007669"/>
    <property type="project" value="UniProtKB-KW"/>
</dbReference>
<name>A0ABW5FM28_9PSEU</name>
<feature type="domain" description="Inosine/uridine-preferring nucleoside hydrolase" evidence="3">
    <location>
        <begin position="8"/>
        <end position="291"/>
    </location>
</feature>
<dbReference type="SUPFAM" id="SSF53590">
    <property type="entry name" value="Nucleoside hydrolase"/>
    <property type="match status" value="1"/>
</dbReference>
<comment type="caution">
    <text evidence="4">The sequence shown here is derived from an EMBL/GenBank/DDBJ whole genome shotgun (WGS) entry which is preliminary data.</text>
</comment>